<feature type="coiled-coil region" evidence="1">
    <location>
        <begin position="64"/>
        <end position="91"/>
    </location>
</feature>
<evidence type="ECO:0008006" key="4">
    <source>
        <dbReference type="Google" id="ProtNLM"/>
    </source>
</evidence>
<sequence length="252" mass="29256">MQATWRQCQSKVTLLLLCLWAGSWLLLATTYARRKIFVETSGKRTRVEVHVSVRRSPSQRFLADALIEQEIKKLRKSCEKLTETFEKLQEIILNGRNLPVVSFKEKEAPEIKVQPTLLVKGFDESLPRDEIKTALWKHFSTCGKVTDVHVPINFKTGAPLRYACILLEDHTKGFALRGSLLRGRELQVYMINNSDQFGWFRNLTIYRPYKPSFAVRDDLICDIRRKIRLREAQKKLRKAGKLSSKQLRISPL</sequence>
<evidence type="ECO:0000256" key="1">
    <source>
        <dbReference type="SAM" id="Coils"/>
    </source>
</evidence>
<dbReference type="InterPro" id="IPR012677">
    <property type="entry name" value="Nucleotide-bd_a/b_plait_sf"/>
</dbReference>
<evidence type="ECO:0000313" key="3">
    <source>
        <dbReference type="Proteomes" id="UP000029121"/>
    </source>
</evidence>
<name>R0GIS8_9BRAS</name>
<dbReference type="SUPFAM" id="SSF54928">
    <property type="entry name" value="RNA-binding domain, RBD"/>
    <property type="match status" value="1"/>
</dbReference>
<proteinExistence type="predicted"/>
<dbReference type="Proteomes" id="UP000029121">
    <property type="component" value="Unassembled WGS sequence"/>
</dbReference>
<accession>R0GIS8</accession>
<dbReference type="eggNOG" id="KOG4210">
    <property type="taxonomic scope" value="Eukaryota"/>
</dbReference>
<dbReference type="EMBL" id="KB870806">
    <property type="protein sequence ID" value="EOA35626.1"/>
    <property type="molecule type" value="Genomic_DNA"/>
</dbReference>
<keyword evidence="1" id="KW-0175">Coiled coil</keyword>
<evidence type="ECO:0000313" key="2">
    <source>
        <dbReference type="EMBL" id="EOA35626.1"/>
    </source>
</evidence>
<organism evidence="2 3">
    <name type="scientific">Capsella rubella</name>
    <dbReference type="NCBI Taxonomy" id="81985"/>
    <lineage>
        <taxon>Eukaryota</taxon>
        <taxon>Viridiplantae</taxon>
        <taxon>Streptophyta</taxon>
        <taxon>Embryophyta</taxon>
        <taxon>Tracheophyta</taxon>
        <taxon>Spermatophyta</taxon>
        <taxon>Magnoliopsida</taxon>
        <taxon>eudicotyledons</taxon>
        <taxon>Gunneridae</taxon>
        <taxon>Pentapetalae</taxon>
        <taxon>rosids</taxon>
        <taxon>malvids</taxon>
        <taxon>Brassicales</taxon>
        <taxon>Brassicaceae</taxon>
        <taxon>Camelineae</taxon>
        <taxon>Capsella</taxon>
    </lineage>
</organism>
<gene>
    <name evidence="2" type="ORF">CARUB_v10020842mg</name>
</gene>
<dbReference type="STRING" id="81985.R0GIS8"/>
<keyword evidence="3" id="KW-1185">Reference proteome</keyword>
<protein>
    <recommendedName>
        <fullName evidence="4">RRM domain-containing protein</fullName>
    </recommendedName>
</protein>
<dbReference type="InterPro" id="IPR035979">
    <property type="entry name" value="RBD_domain_sf"/>
</dbReference>
<dbReference type="GO" id="GO:0003676">
    <property type="term" value="F:nucleic acid binding"/>
    <property type="evidence" value="ECO:0007669"/>
    <property type="project" value="InterPro"/>
</dbReference>
<reference evidence="3" key="1">
    <citation type="journal article" date="2013" name="Nat. Genet.">
        <title>The Capsella rubella genome and the genomic consequences of rapid mating system evolution.</title>
        <authorList>
            <person name="Slotte T."/>
            <person name="Hazzouri K.M."/>
            <person name="Agren J.A."/>
            <person name="Koenig D."/>
            <person name="Maumus F."/>
            <person name="Guo Y.L."/>
            <person name="Steige K."/>
            <person name="Platts A.E."/>
            <person name="Escobar J.S."/>
            <person name="Newman L.K."/>
            <person name="Wang W."/>
            <person name="Mandakova T."/>
            <person name="Vello E."/>
            <person name="Smith L.M."/>
            <person name="Henz S.R."/>
            <person name="Steffen J."/>
            <person name="Takuno S."/>
            <person name="Brandvain Y."/>
            <person name="Coop G."/>
            <person name="Andolfatto P."/>
            <person name="Hu T.T."/>
            <person name="Blanchette M."/>
            <person name="Clark R.M."/>
            <person name="Quesneville H."/>
            <person name="Nordborg M."/>
            <person name="Gaut B.S."/>
            <person name="Lysak M.A."/>
            <person name="Jenkins J."/>
            <person name="Grimwood J."/>
            <person name="Chapman J."/>
            <person name="Prochnik S."/>
            <person name="Shu S."/>
            <person name="Rokhsar D."/>
            <person name="Schmutz J."/>
            <person name="Weigel D."/>
            <person name="Wright S.I."/>
        </authorList>
    </citation>
    <scope>NUCLEOTIDE SEQUENCE [LARGE SCALE GENOMIC DNA]</scope>
    <source>
        <strain evidence="3">cv. Monte Gargano</strain>
    </source>
</reference>
<dbReference type="Gene3D" id="3.30.70.330">
    <property type="match status" value="1"/>
</dbReference>
<dbReference type="AlphaFoldDB" id="R0GIS8"/>